<sequence>MATYHCSVKHGTVGIARPHANYICREGKYGTAKMKEQLVYKESGNMPSFVGEDQLDYWDAADEFTRINGRTYEEFELALPQELSDEDNLNLVKAFIDEEVGENHAYTFAIHSKPAANDREQRQIHAHIMYSPKVQDGIERSREKFFKQYYAKEPERQGAKNDTRFSKLTGKMEISNVRLRWEQMVNRAYEEHGLEHRVSSKSLAVQYAEALINGDKDKAFVLDRMPQVHLGPKLTYTSLREAAKYIDPKKYYLEEAPKKVRHNFLARQQKQLAEDIIIHRRERILTLKENLEIKAQERSIRAEVAEKVLSEPVIERHEENAKDIEKELSARLTVSQAELSAATKELQQFRQQKENYLLSEQKIKELANDIYTKQESKRIRTQVAKCKADMAALNELKAEWNEKAKTGTLTPEEEKQYMQQAKSLQDAYTKRSVGLKERIEKMKQSLATEKAQKATKEIADSIRQRVEVARQRIEDRKERINNLRAQSFILNSSRTNLIEMEKFVHEKNKLWNRMERNGLDIEKIKTVKNPNERMKLIRSKIVEINYQERGLEYRSQKLNRFMMKEEFARNAAKSVYTHGQYKKYVKLGQEIEKLRKEILLAPSNASLTAKLDEQLQQHQALKEKLTQTLSTPHAQASIQRMVDARMDKNYVLEARKTVMEENLHEIRLMKDELAGMREHAAQDIVLEQQRSGLEQAASSLVDNIKEIASLKEAHSLGSLTARIGNSSDHLYKDRSLSHGGYER</sequence>
<name>A0A5D6VX68_9FIRM</name>
<dbReference type="AlphaFoldDB" id="A0A5D6VX68"/>
<evidence type="ECO:0000259" key="4">
    <source>
        <dbReference type="Pfam" id="PF03389"/>
    </source>
</evidence>
<feature type="coiled-coil region" evidence="3">
    <location>
        <begin position="332"/>
        <end position="359"/>
    </location>
</feature>
<dbReference type="InterPro" id="IPR005053">
    <property type="entry name" value="MobA_MobL"/>
</dbReference>
<keyword evidence="2" id="KW-0184">Conjugation</keyword>
<evidence type="ECO:0000256" key="1">
    <source>
        <dbReference type="ARBA" id="ARBA00010873"/>
    </source>
</evidence>
<dbReference type="Gene3D" id="3.30.930.30">
    <property type="match status" value="1"/>
</dbReference>
<keyword evidence="3" id="KW-0175">Coiled coil</keyword>
<dbReference type="RefSeq" id="WP_149172281.1">
    <property type="nucleotide sequence ID" value="NZ_VTOY01000017.1"/>
</dbReference>
<protein>
    <recommendedName>
        <fullName evidence="4">MobA/MobL protein domain-containing protein</fullName>
    </recommendedName>
</protein>
<evidence type="ECO:0000313" key="5">
    <source>
        <dbReference type="EMBL" id="TYZ20060.1"/>
    </source>
</evidence>
<comment type="caution">
    <text evidence="5">The sequence shown here is derived from an EMBL/GenBank/DDBJ whole genome shotgun (WGS) entry which is preliminary data.</text>
</comment>
<feature type="coiled-coil region" evidence="3">
    <location>
        <begin position="459"/>
        <end position="486"/>
    </location>
</feature>
<gene>
    <name evidence="5" type="ORF">FZ040_12385</name>
</gene>
<dbReference type="Pfam" id="PF03389">
    <property type="entry name" value="MobA_MobL"/>
    <property type="match status" value="1"/>
</dbReference>
<organism evidence="5 6">
    <name type="scientific">Selenomonas ruminis</name>
    <dbReference type="NCBI Taxonomy" id="2593411"/>
    <lineage>
        <taxon>Bacteria</taxon>
        <taxon>Bacillati</taxon>
        <taxon>Bacillota</taxon>
        <taxon>Negativicutes</taxon>
        <taxon>Selenomonadales</taxon>
        <taxon>Selenomonadaceae</taxon>
        <taxon>Selenomonas</taxon>
    </lineage>
</organism>
<feature type="domain" description="MobA/MobL protein" evidence="4">
    <location>
        <begin position="53"/>
        <end position="207"/>
    </location>
</feature>
<reference evidence="5 6" key="1">
    <citation type="submission" date="2019-08" db="EMBL/GenBank/DDBJ databases">
        <title>Selenomonas sp. mPRGC5 and Selenomonas sp. mPRGC8 isolated from ruminal fluid of dairy goat (Capra hircus).</title>
        <authorList>
            <person name="Poothong S."/>
            <person name="Nuengjamnong C."/>
            <person name="Tanasupawat S."/>
        </authorList>
    </citation>
    <scope>NUCLEOTIDE SEQUENCE [LARGE SCALE GENOMIC DNA]</scope>
    <source>
        <strain evidence="6">mPRGC5</strain>
    </source>
</reference>
<keyword evidence="6" id="KW-1185">Reference proteome</keyword>
<accession>A0A5D6VX68</accession>
<comment type="similarity">
    <text evidence="1">Belongs to the MobA/MobL family.</text>
</comment>
<evidence type="ECO:0000313" key="6">
    <source>
        <dbReference type="Proteomes" id="UP000323646"/>
    </source>
</evidence>
<dbReference type="OrthoDB" id="1634048at2"/>
<dbReference type="Proteomes" id="UP000323646">
    <property type="component" value="Unassembled WGS sequence"/>
</dbReference>
<evidence type="ECO:0000256" key="2">
    <source>
        <dbReference type="ARBA" id="ARBA00022971"/>
    </source>
</evidence>
<dbReference type="EMBL" id="VTOY01000017">
    <property type="protein sequence ID" value="TYZ20060.1"/>
    <property type="molecule type" value="Genomic_DNA"/>
</dbReference>
<evidence type="ECO:0000256" key="3">
    <source>
        <dbReference type="SAM" id="Coils"/>
    </source>
</evidence>
<proteinExistence type="inferred from homology"/>